<feature type="transmembrane region" description="Helical" evidence="7">
    <location>
        <begin position="59"/>
        <end position="81"/>
    </location>
</feature>
<dbReference type="InterPro" id="IPR045018">
    <property type="entry name" value="Azg-like"/>
</dbReference>
<feature type="transmembrane region" description="Helical" evidence="7">
    <location>
        <begin position="102"/>
        <end position="124"/>
    </location>
</feature>
<keyword evidence="4 7" id="KW-0812">Transmembrane</keyword>
<evidence type="ECO:0000256" key="3">
    <source>
        <dbReference type="ARBA" id="ARBA00022448"/>
    </source>
</evidence>
<dbReference type="InterPro" id="IPR006043">
    <property type="entry name" value="NCS2"/>
</dbReference>
<dbReference type="AlphaFoldDB" id="X1LIH0"/>
<feature type="non-terminal residue" evidence="8">
    <location>
        <position position="276"/>
    </location>
</feature>
<keyword evidence="6 7" id="KW-0472">Membrane</keyword>
<dbReference type="EMBL" id="BARV01019610">
    <property type="protein sequence ID" value="GAI18903.1"/>
    <property type="molecule type" value="Genomic_DNA"/>
</dbReference>
<evidence type="ECO:0000256" key="2">
    <source>
        <dbReference type="ARBA" id="ARBA00005697"/>
    </source>
</evidence>
<comment type="caution">
    <text evidence="8">The sequence shown here is derived from an EMBL/GenBank/DDBJ whole genome shotgun (WGS) entry which is preliminary data.</text>
</comment>
<evidence type="ECO:0000313" key="8">
    <source>
        <dbReference type="EMBL" id="GAI18903.1"/>
    </source>
</evidence>
<evidence type="ECO:0000256" key="5">
    <source>
        <dbReference type="ARBA" id="ARBA00022989"/>
    </source>
</evidence>
<dbReference type="PANTHER" id="PTHR43337:SF1">
    <property type="entry name" value="XANTHINE_URACIL PERMEASE C887.17-RELATED"/>
    <property type="match status" value="1"/>
</dbReference>
<comment type="similarity">
    <text evidence="2">Belongs to the nucleobase:cation symporter-2 (NCS2) (TC 2.A.40) family. Azg-like subfamily.</text>
</comment>
<dbReference type="GO" id="GO:0005886">
    <property type="term" value="C:plasma membrane"/>
    <property type="evidence" value="ECO:0007669"/>
    <property type="project" value="TreeGrafter"/>
</dbReference>
<feature type="transmembrane region" description="Helical" evidence="7">
    <location>
        <begin position="213"/>
        <end position="237"/>
    </location>
</feature>
<comment type="subcellular location">
    <subcellularLocation>
        <location evidence="1">Endomembrane system</location>
        <topology evidence="1">Multi-pass membrane protein</topology>
    </subcellularLocation>
</comment>
<accession>X1LIH0</accession>
<organism evidence="8">
    <name type="scientific">marine sediment metagenome</name>
    <dbReference type="NCBI Taxonomy" id="412755"/>
    <lineage>
        <taxon>unclassified sequences</taxon>
        <taxon>metagenomes</taxon>
        <taxon>ecological metagenomes</taxon>
    </lineage>
</organism>
<dbReference type="Pfam" id="PF00860">
    <property type="entry name" value="Xan_ur_permease"/>
    <property type="match status" value="1"/>
</dbReference>
<evidence type="ECO:0000256" key="6">
    <source>
        <dbReference type="ARBA" id="ARBA00023136"/>
    </source>
</evidence>
<dbReference type="PANTHER" id="PTHR43337">
    <property type="entry name" value="XANTHINE/URACIL PERMEASE C887.17-RELATED"/>
    <property type="match status" value="1"/>
</dbReference>
<keyword evidence="5 7" id="KW-1133">Transmembrane helix</keyword>
<evidence type="ECO:0000256" key="7">
    <source>
        <dbReference type="SAM" id="Phobius"/>
    </source>
</evidence>
<sequence length="276" mass="29337">LVILFLIVRKVRGAMLIGMLLTAVAGVFTKVVEFSGIVSMPPPMAPTLFKLDIPGALEVGFITVLVVFLLMDMLDTIGTLIGVGQATGIMEDGKLPRAQRALFADAIGTIFGALLGTSTVTSYIESTTGVREGGRTGLTAVVVAILMLLAIFFSPLVAMIGGGYPILGEDGKLLYMLYPVTAPALILVGSFMAKTIRRCDFEDLTEAIPAFMTIAGMALTYSISHGLAFGFILYPLLKLMAGRGREVSWLMYVLGEITITISRTAINSKTPKTTSS</sequence>
<keyword evidence="3" id="KW-0813">Transport</keyword>
<dbReference type="GO" id="GO:0012505">
    <property type="term" value="C:endomembrane system"/>
    <property type="evidence" value="ECO:0007669"/>
    <property type="project" value="UniProtKB-SubCell"/>
</dbReference>
<feature type="non-terminal residue" evidence="8">
    <location>
        <position position="1"/>
    </location>
</feature>
<reference evidence="8" key="1">
    <citation type="journal article" date="2014" name="Front. Microbiol.">
        <title>High frequency of phylogenetically diverse reductive dehalogenase-homologous genes in deep subseafloor sedimentary metagenomes.</title>
        <authorList>
            <person name="Kawai M."/>
            <person name="Futagami T."/>
            <person name="Toyoda A."/>
            <person name="Takaki Y."/>
            <person name="Nishi S."/>
            <person name="Hori S."/>
            <person name="Arai W."/>
            <person name="Tsubouchi T."/>
            <person name="Morono Y."/>
            <person name="Uchiyama I."/>
            <person name="Ito T."/>
            <person name="Fujiyama A."/>
            <person name="Inagaki F."/>
            <person name="Takami H."/>
        </authorList>
    </citation>
    <scope>NUCLEOTIDE SEQUENCE</scope>
    <source>
        <strain evidence="8">Expedition CK06-06</strain>
    </source>
</reference>
<dbReference type="GO" id="GO:0005345">
    <property type="term" value="F:purine nucleobase transmembrane transporter activity"/>
    <property type="evidence" value="ECO:0007669"/>
    <property type="project" value="TreeGrafter"/>
</dbReference>
<feature type="transmembrane region" description="Helical" evidence="7">
    <location>
        <begin position="136"/>
        <end position="161"/>
    </location>
</feature>
<protein>
    <recommendedName>
        <fullName evidence="9">Xanthine/uracil/vitamin C permease</fullName>
    </recommendedName>
</protein>
<feature type="transmembrane region" description="Helical" evidence="7">
    <location>
        <begin position="14"/>
        <end position="39"/>
    </location>
</feature>
<evidence type="ECO:0008006" key="9">
    <source>
        <dbReference type="Google" id="ProtNLM"/>
    </source>
</evidence>
<gene>
    <name evidence="8" type="ORF">S06H3_32921</name>
</gene>
<feature type="transmembrane region" description="Helical" evidence="7">
    <location>
        <begin position="173"/>
        <end position="193"/>
    </location>
</feature>
<proteinExistence type="inferred from homology"/>
<name>X1LIH0_9ZZZZ</name>
<evidence type="ECO:0000256" key="4">
    <source>
        <dbReference type="ARBA" id="ARBA00022692"/>
    </source>
</evidence>
<evidence type="ECO:0000256" key="1">
    <source>
        <dbReference type="ARBA" id="ARBA00004127"/>
    </source>
</evidence>